<comment type="caution">
    <text evidence="7">The sequence shown here is derived from an EMBL/GenBank/DDBJ whole genome shotgun (WGS) entry which is preliminary data.</text>
</comment>
<proteinExistence type="inferred from homology"/>
<protein>
    <recommendedName>
        <fullName evidence="5 6">BACON domain-containing protein</fullName>
    </recommendedName>
</protein>
<dbReference type="EMBL" id="LSDK01000131">
    <property type="protein sequence ID" value="KXB73869.1"/>
    <property type="molecule type" value="Genomic_DNA"/>
</dbReference>
<dbReference type="GO" id="GO:0008234">
    <property type="term" value="F:cysteine-type peptidase activity"/>
    <property type="evidence" value="ECO:0007669"/>
    <property type="project" value="UniProtKB-KW"/>
</dbReference>
<dbReference type="GO" id="GO:0006508">
    <property type="term" value="P:proteolysis"/>
    <property type="evidence" value="ECO:0007669"/>
    <property type="project" value="UniProtKB-KW"/>
</dbReference>
<organism evidence="7 8">
    <name type="scientific">Porphyromonas somerae</name>
    <dbReference type="NCBI Taxonomy" id="322095"/>
    <lineage>
        <taxon>Bacteria</taxon>
        <taxon>Pseudomonadati</taxon>
        <taxon>Bacteroidota</taxon>
        <taxon>Bacteroidia</taxon>
        <taxon>Bacteroidales</taxon>
        <taxon>Porphyromonadaceae</taxon>
        <taxon>Porphyromonas</taxon>
    </lineage>
</organism>
<dbReference type="Pfam" id="PF13004">
    <property type="entry name" value="BACON"/>
    <property type="match status" value="1"/>
</dbReference>
<dbReference type="InterPro" id="IPR024361">
    <property type="entry name" value="BACON"/>
</dbReference>
<evidence type="ECO:0000256" key="1">
    <source>
        <dbReference type="ARBA" id="ARBA00006067"/>
    </source>
</evidence>
<dbReference type="CDD" id="cd14948">
    <property type="entry name" value="BACON"/>
    <property type="match status" value="2"/>
</dbReference>
<evidence type="ECO:0000256" key="3">
    <source>
        <dbReference type="ARBA" id="ARBA00022807"/>
    </source>
</evidence>
<dbReference type="Gene3D" id="2.60.40.10">
    <property type="entry name" value="Immunoglobulins"/>
    <property type="match status" value="2"/>
</dbReference>
<dbReference type="STRING" id="322095.HMPREF3185_01888"/>
<keyword evidence="2" id="KW-0645">Protease</keyword>
<keyword evidence="3" id="KW-0788">Thiol protease</keyword>
<dbReference type="OrthoDB" id="1010044at2"/>
<evidence type="ECO:0000259" key="5">
    <source>
        <dbReference type="Pfam" id="PF13004"/>
    </source>
</evidence>
<evidence type="ECO:0000313" key="8">
    <source>
        <dbReference type="Proteomes" id="UP000070224"/>
    </source>
</evidence>
<evidence type="ECO:0000259" key="6">
    <source>
        <dbReference type="Pfam" id="PF19190"/>
    </source>
</evidence>
<dbReference type="PATRIC" id="fig|322095.3.peg.1863"/>
<keyword evidence="8" id="KW-1185">Reference proteome</keyword>
<gene>
    <name evidence="7" type="ORF">HMPREF3185_01888</name>
</gene>
<dbReference type="Pfam" id="PF19190">
    <property type="entry name" value="BACON_2"/>
    <property type="match status" value="1"/>
</dbReference>
<sequence>MRRFHFTLLGVLSVFLLSLLLPSCRPQSDVEEATLELSATALTLPREGTAQTLTITTNQSSWSAFSPQEATWITLRQEGNTLYVGAQANASGQERTGAVLVQAGGLQRRVTVHQTAADVLLEAPESVVLQAEGGSSEVSFECNSDALTIELAEGAGWLRVDKRTAKTFTLVAEANADKHNRTAKITLTAGTAVRELEVTQLGLTPYIFPMLTFPSRLYDIVRYEHERGNTLLYSREETKEQYPSFRFLTKSQVVPLIEYQFSATNSPGFSIATLIYTDKDLVKGNKDFDEAVAAYGFVKQSSSPDLVYTLYENPKLPLQLLVTIFTGGAKVQFVYNPTQTKPFPTFSEMPLKRQIEFLGSRELDIMGKKQEDVRAFEQTEGSERIENTPDFYDLFKPKRSFQDEVIRGYFYIITPTQMDDPYLGVVNSVLGYFPQLERALWYDEIDGHYHLTDEVMKLFTSAGYEYMGQTQNASYAFANRAKNLAYTIRIFFYQEQRVLDVQAYYTEIDDGSNSVQEFMNHRTSQKKRAAFLRRLDALSQRAIR</sequence>
<dbReference type="AlphaFoldDB" id="A0A134B1R2"/>
<reference evidence="8" key="1">
    <citation type="submission" date="2016-01" db="EMBL/GenBank/DDBJ databases">
        <authorList>
            <person name="Mitreva M."/>
            <person name="Pepin K.H."/>
            <person name="Mihindukulasuriya K.A."/>
            <person name="Fulton R."/>
            <person name="Fronick C."/>
            <person name="O'Laughlin M."/>
            <person name="Miner T."/>
            <person name="Herter B."/>
            <person name="Rosa B.A."/>
            <person name="Cordes M."/>
            <person name="Tomlinson C."/>
            <person name="Wollam A."/>
            <person name="Palsikar V.B."/>
            <person name="Mardis E.R."/>
            <person name="Wilson R.K."/>
        </authorList>
    </citation>
    <scope>NUCLEOTIDE SEQUENCE [LARGE SCALE GENOMIC DNA]</scope>
    <source>
        <strain evidence="8">KA00683</strain>
    </source>
</reference>
<evidence type="ECO:0000256" key="2">
    <source>
        <dbReference type="ARBA" id="ARBA00022670"/>
    </source>
</evidence>
<accession>A0A134B1R2</accession>
<dbReference type="InterPro" id="IPR013783">
    <property type="entry name" value="Ig-like_fold"/>
</dbReference>
<dbReference type="RefSeq" id="WP_082713207.1">
    <property type="nucleotide sequence ID" value="NZ_KQ960464.1"/>
</dbReference>
<keyword evidence="3" id="KW-0378">Hydrolase</keyword>
<name>A0A134B1R2_9PORP</name>
<feature type="domain" description="BACON" evidence="5">
    <location>
        <begin position="152"/>
        <end position="200"/>
    </location>
</feature>
<evidence type="ECO:0000313" key="7">
    <source>
        <dbReference type="EMBL" id="KXB73869.1"/>
    </source>
</evidence>
<feature type="domain" description="BACON" evidence="6">
    <location>
        <begin position="36"/>
        <end position="116"/>
    </location>
</feature>
<keyword evidence="4" id="KW-0843">Virulence</keyword>
<evidence type="ECO:0000256" key="4">
    <source>
        <dbReference type="ARBA" id="ARBA00023026"/>
    </source>
</evidence>
<dbReference type="Proteomes" id="UP000070224">
    <property type="component" value="Unassembled WGS sequence"/>
</dbReference>
<comment type="similarity">
    <text evidence="1">Belongs to the peptidase C25 family.</text>
</comment>